<dbReference type="SUPFAM" id="SSF52540">
    <property type="entry name" value="P-loop containing nucleoside triphosphate hydrolases"/>
    <property type="match status" value="1"/>
</dbReference>
<dbReference type="Gene3D" id="1.20.58.760">
    <property type="entry name" value="Peptidase M41"/>
    <property type="match status" value="1"/>
</dbReference>
<keyword evidence="8" id="KW-0547">Nucleotide-binding</keyword>
<evidence type="ECO:0000256" key="15">
    <source>
        <dbReference type="ARBA" id="ARBA00023136"/>
    </source>
</evidence>
<keyword evidence="10" id="KW-0862">Zinc</keyword>
<evidence type="ECO:0000259" key="16">
    <source>
        <dbReference type="SMART" id="SM00382"/>
    </source>
</evidence>
<dbReference type="InterPro" id="IPR000642">
    <property type="entry name" value="Peptidase_M41"/>
</dbReference>
<sequence>MLVLHNLHQVVFNLSQITSAITSRSVCFSSKPVNKKNEIDILCHNSFLQSLKLFQQSENYKVFNNLPNVKFGPKLEDIQWIFFKDFNFKFISHKSDRNHYDNVNSENLSFESIKKNIKSNFCERQSEVLLNVENYLKNKEKWSKSFVSKINFDKNKETSYCGSSENLMKFNKSKIQKRGFKTRRAILSEDKLNQGFFPKNEKKMETANQTSGPNMVFQKADKYIDTMGDENLTAEDKLRSKVSYAEGYLAATNELKKSNTPFSKNNLFSIKFGHPGEVDPETVGVTFSDVKGVDEVKEELQEIVEFLKNPQKFSSMGGTLQKGVLLVGPPGTGKTLLARAIAGEANVPFFHASGSEFDEIFVGEGARRIRNLFKSAKAKAPAIIFIDEIDCVGSKRNSTMLHPYANQTINQLLSEMDGFAKNENVIVLGATNRKSDLDSALLRPGRFDVEVMEILELYVNKIVSKNIDIEKLAKATAGCSGAHLEAIVNHAAIRAAVEGAPFVTMEHIEEAKDKIMIGPKRKQATESYDDNLLTAYHEGGHTVVAYFSDEIGQLDKVTIVPRGGSLGHTSVVPSKDEVYLTKAMCLAKIDVALGGRAAEELIYGPNKITANAADDLDVTTALAASMIKSFGMSEKIGLRTIINSSSTNSSGQSVTDEVDVEVKRLIQESYERAKSILKKHAKEHKLLAEALVKYKTLSPEDVRAILGERVSEKASISGVK</sequence>
<reference evidence="17" key="1">
    <citation type="submission" date="2007-04" db="EMBL/GenBank/DDBJ databases">
        <title>Annotation of Pediculus humanus corporis strain USDA.</title>
        <authorList>
            <person name="Kirkness E."/>
            <person name="Hannick L."/>
            <person name="Hass B."/>
            <person name="Bruggner R."/>
            <person name="Lawson D."/>
            <person name="Bidwell S."/>
            <person name="Joardar V."/>
            <person name="Caler E."/>
            <person name="Walenz B."/>
            <person name="Inman J."/>
            <person name="Schobel S."/>
            <person name="Galinsky K."/>
            <person name="Amedeo P."/>
            <person name="Strausberg R."/>
        </authorList>
    </citation>
    <scope>NUCLEOTIDE SEQUENCE</scope>
    <source>
        <strain evidence="17">USDA</strain>
    </source>
</reference>
<evidence type="ECO:0000256" key="6">
    <source>
        <dbReference type="ARBA" id="ARBA00022692"/>
    </source>
</evidence>
<dbReference type="InParanoid" id="E0VKI1"/>
<dbReference type="Gene3D" id="3.40.50.300">
    <property type="entry name" value="P-loop containing nucleotide triphosphate hydrolases"/>
    <property type="match status" value="1"/>
</dbReference>
<evidence type="ECO:0000256" key="8">
    <source>
        <dbReference type="ARBA" id="ARBA00022741"/>
    </source>
</evidence>
<protein>
    <submittedName>
        <fullName evidence="17 18">ATP-dependent metalloprotease, putative</fullName>
        <ecNumber evidence="17">3.6.4.3</ecNumber>
    </submittedName>
</protein>
<dbReference type="Pfam" id="PF17862">
    <property type="entry name" value="AAA_lid_3"/>
    <property type="match status" value="1"/>
</dbReference>
<keyword evidence="19" id="KW-1185">Reference proteome</keyword>
<dbReference type="GO" id="GO:0004176">
    <property type="term" value="F:ATP-dependent peptidase activity"/>
    <property type="evidence" value="ECO:0007669"/>
    <property type="project" value="InterPro"/>
</dbReference>
<organism>
    <name type="scientific">Pediculus humanus subsp. corporis</name>
    <name type="common">Body louse</name>
    <dbReference type="NCBI Taxonomy" id="121224"/>
    <lineage>
        <taxon>Eukaryota</taxon>
        <taxon>Metazoa</taxon>
        <taxon>Ecdysozoa</taxon>
        <taxon>Arthropoda</taxon>
        <taxon>Hexapoda</taxon>
        <taxon>Insecta</taxon>
        <taxon>Pterygota</taxon>
        <taxon>Neoptera</taxon>
        <taxon>Paraneoptera</taxon>
        <taxon>Psocodea</taxon>
        <taxon>Troctomorpha</taxon>
        <taxon>Phthiraptera</taxon>
        <taxon>Anoplura</taxon>
        <taxon>Pediculidae</taxon>
        <taxon>Pediculus</taxon>
    </lineage>
</organism>
<evidence type="ECO:0000256" key="4">
    <source>
        <dbReference type="ARBA" id="ARBA00010550"/>
    </source>
</evidence>
<dbReference type="CDD" id="cd19501">
    <property type="entry name" value="RecA-like_FtsH"/>
    <property type="match status" value="1"/>
</dbReference>
<comment type="similarity">
    <text evidence="4">In the N-terminal section; belongs to the AAA ATPase family.</text>
</comment>
<dbReference type="PROSITE" id="PS00674">
    <property type="entry name" value="AAA"/>
    <property type="match status" value="1"/>
</dbReference>
<accession>E0VKI1</accession>
<reference evidence="17" key="2">
    <citation type="submission" date="2007-04" db="EMBL/GenBank/DDBJ databases">
        <title>The genome of the human body louse.</title>
        <authorList>
            <consortium name="The Human Body Louse Genome Consortium"/>
            <person name="Kirkness E."/>
            <person name="Walenz B."/>
            <person name="Hass B."/>
            <person name="Bruggner R."/>
            <person name="Strausberg R."/>
        </authorList>
    </citation>
    <scope>NUCLEOTIDE SEQUENCE</scope>
    <source>
        <strain evidence="17">USDA</strain>
    </source>
</reference>
<keyword evidence="11" id="KW-0067">ATP-binding</keyword>
<dbReference type="SMART" id="SM00382">
    <property type="entry name" value="AAA"/>
    <property type="match status" value="1"/>
</dbReference>
<dbReference type="EMBL" id="AAZO01003052">
    <property type="status" value="NOT_ANNOTATED_CDS"/>
    <property type="molecule type" value="Genomic_DNA"/>
</dbReference>
<comment type="similarity">
    <text evidence="3">In the C-terminal section; belongs to the peptidase M41 family.</text>
</comment>
<keyword evidence="9 17" id="KW-0378">Hydrolase</keyword>
<dbReference type="HOGENOM" id="CLU_000688_19_2_1"/>
<dbReference type="OrthoDB" id="1413014at2759"/>
<dbReference type="Proteomes" id="UP000009046">
    <property type="component" value="Unassembled WGS sequence"/>
</dbReference>
<gene>
    <name evidence="18" type="primary">8235505</name>
    <name evidence="17" type="ORF">Phum_PHUM263910</name>
</gene>
<evidence type="ECO:0000256" key="11">
    <source>
        <dbReference type="ARBA" id="ARBA00022840"/>
    </source>
</evidence>
<dbReference type="GO" id="GO:0004222">
    <property type="term" value="F:metalloendopeptidase activity"/>
    <property type="evidence" value="ECO:0007669"/>
    <property type="project" value="InterPro"/>
</dbReference>
<dbReference type="InterPro" id="IPR041569">
    <property type="entry name" value="AAA_lid_3"/>
</dbReference>
<feature type="domain" description="AAA+ ATPase" evidence="16">
    <location>
        <begin position="320"/>
        <end position="457"/>
    </location>
</feature>
<comment type="cofactor">
    <cofactor evidence="1">
        <name>Zn(2+)</name>
        <dbReference type="ChEBI" id="CHEBI:29105"/>
    </cofactor>
</comment>
<dbReference type="GO" id="GO:0005524">
    <property type="term" value="F:ATP binding"/>
    <property type="evidence" value="ECO:0007669"/>
    <property type="project" value="UniProtKB-KW"/>
</dbReference>
<dbReference type="EMBL" id="DS235244">
    <property type="protein sequence ID" value="EEB13887.1"/>
    <property type="molecule type" value="Genomic_DNA"/>
</dbReference>
<keyword evidence="6" id="KW-0812">Transmembrane</keyword>
<evidence type="ECO:0000256" key="10">
    <source>
        <dbReference type="ARBA" id="ARBA00022833"/>
    </source>
</evidence>
<evidence type="ECO:0000256" key="2">
    <source>
        <dbReference type="ARBA" id="ARBA00004141"/>
    </source>
</evidence>
<dbReference type="GeneID" id="8235505"/>
<dbReference type="Pfam" id="PF01434">
    <property type="entry name" value="Peptidase_M41"/>
    <property type="match status" value="1"/>
</dbReference>
<dbReference type="VEuPathDB" id="VectorBase:PHUM263910"/>
<evidence type="ECO:0000256" key="1">
    <source>
        <dbReference type="ARBA" id="ARBA00001947"/>
    </source>
</evidence>
<dbReference type="GO" id="GO:0007005">
    <property type="term" value="P:mitochondrion organization"/>
    <property type="evidence" value="ECO:0007669"/>
    <property type="project" value="TreeGrafter"/>
</dbReference>
<dbReference type="InterPro" id="IPR037219">
    <property type="entry name" value="Peptidase_M41-like"/>
</dbReference>
<evidence type="ECO:0000313" key="17">
    <source>
        <dbReference type="EMBL" id="EEB13887.1"/>
    </source>
</evidence>
<evidence type="ECO:0000313" key="19">
    <source>
        <dbReference type="Proteomes" id="UP000009046"/>
    </source>
</evidence>
<evidence type="ECO:0000256" key="5">
    <source>
        <dbReference type="ARBA" id="ARBA00022670"/>
    </source>
</evidence>
<dbReference type="InterPro" id="IPR003960">
    <property type="entry name" value="ATPase_AAA_CS"/>
</dbReference>
<dbReference type="PANTHER" id="PTHR23076:SF97">
    <property type="entry name" value="ATP-DEPENDENT ZINC METALLOPROTEASE YME1L1"/>
    <property type="match status" value="1"/>
</dbReference>
<evidence type="ECO:0000256" key="9">
    <source>
        <dbReference type="ARBA" id="ARBA00022801"/>
    </source>
</evidence>
<dbReference type="AlphaFoldDB" id="E0VKI1"/>
<comment type="subcellular location">
    <subcellularLocation>
        <location evidence="2">Membrane</location>
        <topology evidence="2">Multi-pass membrane protein</topology>
    </subcellularLocation>
</comment>
<dbReference type="InterPro" id="IPR027417">
    <property type="entry name" value="P-loop_NTPase"/>
</dbReference>
<dbReference type="EnsemblMetazoa" id="PHUM263910-RA">
    <property type="protein sequence ID" value="PHUM263910-PA"/>
    <property type="gene ID" value="PHUM263910"/>
</dbReference>
<dbReference type="eggNOG" id="KOG0734">
    <property type="taxonomic scope" value="Eukaryota"/>
</dbReference>
<dbReference type="FunFam" id="3.40.50.300:FF:000277">
    <property type="entry name" value="ATP-dependent zinc metalloprotease FtsH"/>
    <property type="match status" value="1"/>
</dbReference>
<keyword evidence="5 17" id="KW-0645">Protease</keyword>
<dbReference type="STRING" id="121224.E0VKI1"/>
<evidence type="ECO:0000256" key="12">
    <source>
        <dbReference type="ARBA" id="ARBA00022946"/>
    </source>
</evidence>
<evidence type="ECO:0000256" key="3">
    <source>
        <dbReference type="ARBA" id="ARBA00010044"/>
    </source>
</evidence>
<dbReference type="GO" id="GO:0046872">
    <property type="term" value="F:metal ion binding"/>
    <property type="evidence" value="ECO:0007669"/>
    <property type="project" value="UniProtKB-KW"/>
</dbReference>
<keyword evidence="12" id="KW-0809">Transit peptide</keyword>
<keyword evidence="13" id="KW-1133">Transmembrane helix</keyword>
<name>E0VKI1_PEDHC</name>
<proteinExistence type="inferred from homology"/>
<dbReference type="RefSeq" id="XP_002426625.1">
    <property type="nucleotide sequence ID" value="XM_002426580.1"/>
</dbReference>
<dbReference type="CTD" id="8235505"/>
<dbReference type="Pfam" id="PF00004">
    <property type="entry name" value="AAA"/>
    <property type="match status" value="1"/>
</dbReference>
<keyword evidence="7" id="KW-0479">Metal-binding</keyword>
<dbReference type="InterPro" id="IPR003593">
    <property type="entry name" value="AAA+_ATPase"/>
</dbReference>
<dbReference type="Gene3D" id="1.10.8.60">
    <property type="match status" value="1"/>
</dbReference>
<reference evidence="18" key="3">
    <citation type="submission" date="2020-05" db="UniProtKB">
        <authorList>
            <consortium name="EnsemblMetazoa"/>
        </authorList>
    </citation>
    <scope>IDENTIFICATION</scope>
    <source>
        <strain evidence="18">USDA</strain>
    </source>
</reference>
<evidence type="ECO:0000256" key="7">
    <source>
        <dbReference type="ARBA" id="ARBA00022723"/>
    </source>
</evidence>
<dbReference type="KEGG" id="phu:Phum_PHUM263910"/>
<dbReference type="SUPFAM" id="SSF140990">
    <property type="entry name" value="FtsH protease domain-like"/>
    <property type="match status" value="1"/>
</dbReference>
<dbReference type="GO" id="GO:0016887">
    <property type="term" value="F:ATP hydrolysis activity"/>
    <property type="evidence" value="ECO:0007669"/>
    <property type="project" value="InterPro"/>
</dbReference>
<dbReference type="GO" id="GO:0006515">
    <property type="term" value="P:protein quality control for misfolded or incompletely synthesized proteins"/>
    <property type="evidence" value="ECO:0007669"/>
    <property type="project" value="TreeGrafter"/>
</dbReference>
<evidence type="ECO:0000256" key="14">
    <source>
        <dbReference type="ARBA" id="ARBA00023049"/>
    </source>
</evidence>
<dbReference type="EC" id="3.6.4.3" evidence="17"/>
<evidence type="ECO:0000313" key="18">
    <source>
        <dbReference type="EnsemblMetazoa" id="PHUM263910-PA"/>
    </source>
</evidence>
<evidence type="ECO:0000256" key="13">
    <source>
        <dbReference type="ARBA" id="ARBA00022989"/>
    </source>
</evidence>
<dbReference type="GO" id="GO:0005743">
    <property type="term" value="C:mitochondrial inner membrane"/>
    <property type="evidence" value="ECO:0007669"/>
    <property type="project" value="TreeGrafter"/>
</dbReference>
<keyword evidence="14 17" id="KW-0482">Metalloprotease</keyword>
<dbReference type="PANTHER" id="PTHR23076">
    <property type="entry name" value="METALLOPROTEASE M41 FTSH"/>
    <property type="match status" value="1"/>
</dbReference>
<keyword evidence="15" id="KW-0472">Membrane</keyword>
<dbReference type="InterPro" id="IPR003959">
    <property type="entry name" value="ATPase_AAA_core"/>
</dbReference>